<feature type="non-terminal residue" evidence="1">
    <location>
        <position position="1"/>
    </location>
</feature>
<evidence type="ECO:0000313" key="1">
    <source>
        <dbReference type="EMBL" id="JAS88460.1"/>
    </source>
</evidence>
<name>A0A1B6INI1_9HEMI</name>
<gene>
    <name evidence="1" type="ORF">g.55904</name>
</gene>
<protein>
    <submittedName>
        <fullName evidence="1">Uncharacterized protein</fullName>
    </submittedName>
</protein>
<organism evidence="1">
    <name type="scientific">Homalodisca liturata</name>
    <dbReference type="NCBI Taxonomy" id="320908"/>
    <lineage>
        <taxon>Eukaryota</taxon>
        <taxon>Metazoa</taxon>
        <taxon>Ecdysozoa</taxon>
        <taxon>Arthropoda</taxon>
        <taxon>Hexapoda</taxon>
        <taxon>Insecta</taxon>
        <taxon>Pterygota</taxon>
        <taxon>Neoptera</taxon>
        <taxon>Paraneoptera</taxon>
        <taxon>Hemiptera</taxon>
        <taxon>Auchenorrhyncha</taxon>
        <taxon>Membracoidea</taxon>
        <taxon>Cicadellidae</taxon>
        <taxon>Cicadellinae</taxon>
        <taxon>Proconiini</taxon>
        <taxon>Homalodisca</taxon>
    </lineage>
</organism>
<dbReference type="EMBL" id="GECU01019246">
    <property type="protein sequence ID" value="JAS88460.1"/>
    <property type="molecule type" value="Transcribed_RNA"/>
</dbReference>
<accession>A0A1B6INI1</accession>
<dbReference type="AlphaFoldDB" id="A0A1B6INI1"/>
<reference evidence="1" key="1">
    <citation type="submission" date="2015-11" db="EMBL/GenBank/DDBJ databases">
        <title>De novo transcriptome assembly of four potential Pierce s Disease insect vectors from Arizona vineyards.</title>
        <authorList>
            <person name="Tassone E.E."/>
        </authorList>
    </citation>
    <scope>NUCLEOTIDE SEQUENCE</scope>
</reference>
<proteinExistence type="predicted"/>
<feature type="non-terminal residue" evidence="1">
    <location>
        <position position="291"/>
    </location>
</feature>
<sequence>NFVFRIVCIFSVFTEGRNGSTSFLENKSKTTSLSEKEGSTILTEESSKLSIFPVPSNKVTNRLTTPMDNKYDKVLTNIGGSTLLRVGTSEAFNSEAVVSTAFSSQEQNGVTSFKKNESETNPSAEINLSTPLREQTSKSLISEAVMSALPSTQETNRLPSSMVNKSETKTYTLTGVSTQTREKTSEGVVLETFMSLVSSTKETKDFTPFVKNKYETKPSPEIEGFIPSTEKTLAIPFSEAMRSSVSLIEKTNIPMSSVMERSGERTADIKSSNYLTKEIPESLLTESMGHS</sequence>